<feature type="region of interest" description="Disordered" evidence="1">
    <location>
        <begin position="415"/>
        <end position="434"/>
    </location>
</feature>
<evidence type="ECO:0000313" key="2">
    <source>
        <dbReference type="EMBL" id="KAK6506374.1"/>
    </source>
</evidence>
<evidence type="ECO:0008006" key="4">
    <source>
        <dbReference type="Google" id="ProtNLM"/>
    </source>
</evidence>
<reference evidence="2 3" key="1">
    <citation type="submission" date="2019-10" db="EMBL/GenBank/DDBJ databases">
        <authorList>
            <person name="Palmer J.M."/>
        </authorList>
    </citation>
    <scope>NUCLEOTIDE SEQUENCE [LARGE SCALE GENOMIC DNA]</scope>
    <source>
        <strain evidence="2 3">TWF506</strain>
    </source>
</reference>
<comment type="caution">
    <text evidence="2">The sequence shown here is derived from an EMBL/GenBank/DDBJ whole genome shotgun (WGS) entry which is preliminary data.</text>
</comment>
<dbReference type="Proteomes" id="UP001307849">
    <property type="component" value="Unassembled WGS sequence"/>
</dbReference>
<dbReference type="AlphaFoldDB" id="A0AAN8RVG4"/>
<accession>A0AAN8RVG4</accession>
<sequence length="434" mass="49722">MSSFLTTPAEICDQILGYLYRDELCNFSLCSKACRNLSLSSSYAGLKLTPESAVAFRDGGKFCSLRADVRKLYLEGKAYSDPDWEAQDGNSSIIARIEELRFCIESIRLFPSVRRVRITYSPHLWEKLRIALWKEVSALPNLKEVGFEAIPVGHFRDQDRNTHDDVYLLLLPATQEFIGSPERSVDEGGVEAFDTPTMRVEILRLYSRSMLLLRNEEQYFSNFPIRSSIDSLRELYITTGTVNLESGPGTLLFPNLVRLEINGHESSFVHSWIFKWISLHCPNIQSLGLMQRADGRASYLSPNDGDSSYPMPKLISLSLQWFSEYPIIGAGPGQPPKRYKRKQLEVLIRKFMDNGMEGLEKVKFLRRPAFGSPHHIIEGGCRITRDEIDGGRRRVRLWWKRPFYVRLGQKSFVEEEEEGQDSEDDLDENFPVGL</sequence>
<dbReference type="EMBL" id="JAVHJM010000009">
    <property type="protein sequence ID" value="KAK6506374.1"/>
    <property type="molecule type" value="Genomic_DNA"/>
</dbReference>
<gene>
    <name evidence="2" type="ORF">TWF506_011289</name>
</gene>
<evidence type="ECO:0000256" key="1">
    <source>
        <dbReference type="SAM" id="MobiDB-lite"/>
    </source>
</evidence>
<feature type="compositionally biased region" description="Acidic residues" evidence="1">
    <location>
        <begin position="415"/>
        <end position="428"/>
    </location>
</feature>
<proteinExistence type="predicted"/>
<name>A0AAN8RVG4_9PEZI</name>
<protein>
    <recommendedName>
        <fullName evidence="4">F-box domain-containing protein</fullName>
    </recommendedName>
</protein>
<keyword evidence="3" id="KW-1185">Reference proteome</keyword>
<evidence type="ECO:0000313" key="3">
    <source>
        <dbReference type="Proteomes" id="UP001307849"/>
    </source>
</evidence>
<organism evidence="2 3">
    <name type="scientific">Arthrobotrys conoides</name>
    <dbReference type="NCBI Taxonomy" id="74498"/>
    <lineage>
        <taxon>Eukaryota</taxon>
        <taxon>Fungi</taxon>
        <taxon>Dikarya</taxon>
        <taxon>Ascomycota</taxon>
        <taxon>Pezizomycotina</taxon>
        <taxon>Orbiliomycetes</taxon>
        <taxon>Orbiliales</taxon>
        <taxon>Orbiliaceae</taxon>
        <taxon>Arthrobotrys</taxon>
    </lineage>
</organism>